<dbReference type="InterPro" id="IPR043144">
    <property type="entry name" value="Mal/L-sulf/L-lact_DH-like_ah"/>
</dbReference>
<evidence type="ECO:0000313" key="3">
    <source>
        <dbReference type="EMBL" id="KYZ75665.1"/>
    </source>
</evidence>
<dbReference type="PANTHER" id="PTHR11091:SF0">
    <property type="entry name" value="MALATE DEHYDROGENASE"/>
    <property type="match status" value="1"/>
</dbReference>
<dbReference type="RefSeq" id="WP_066243235.1">
    <property type="nucleotide sequence ID" value="NZ_LSGP01000020.1"/>
</dbReference>
<dbReference type="InterPro" id="IPR003767">
    <property type="entry name" value="Malate/L-lactate_DH-like"/>
</dbReference>
<dbReference type="InterPro" id="IPR043143">
    <property type="entry name" value="Mal/L-sulf/L-lact_DH-like_NADP"/>
</dbReference>
<dbReference type="Proteomes" id="UP000076268">
    <property type="component" value="Unassembled WGS sequence"/>
</dbReference>
<dbReference type="STRING" id="1794912.AXX12_10655"/>
<sequence length="348" mass="36521">MSEKSIVTLDRLEKFCSEVLIKAGLELSDAAILTESLLCAELRGVSSHGVVRLSTYLNRIAAGVMDINSKMTIEKEFPASALLNANNGFGQIAGAKAMDIAVSKAKTSGASVVAVKNSNHFGVAAYFGLRAVRENMVGLVITNSSPAMTPYNTKTPLLGTNPLAIAIPAGEQKPIVLDMSTSVVARGKIRYASLVGEKIPLGWAVDSDGRPTEDAKAALKGSLEPIGGPKGAGLSLCIDLLCGVLTGTALTGEVINVTDTSGPSKTGHLFIAINVASFINPQFFAQNVDKVITHIKSLPSASGGQVYMPGEIEFNLEAKRLKEGIPLANDVLADLGRLAERYEVSKLI</sequence>
<proteinExistence type="inferred from homology"/>
<reference evidence="3 4" key="1">
    <citation type="submission" date="2016-02" db="EMBL/GenBank/DDBJ databases">
        <title>Anaerosporomusa subterraneum gen. nov., sp. nov., a spore-forming obligate anaerobe isolated from saprolite.</title>
        <authorList>
            <person name="Choi J.K."/>
            <person name="Shah M."/>
            <person name="Yee N."/>
        </authorList>
    </citation>
    <scope>NUCLEOTIDE SEQUENCE [LARGE SCALE GENOMIC DNA]</scope>
    <source>
        <strain evidence="3 4">RU4</strain>
    </source>
</reference>
<comment type="similarity">
    <text evidence="1">Belongs to the LDH2/MDH2 oxidoreductase family.</text>
</comment>
<comment type="caution">
    <text evidence="3">The sequence shown here is derived from an EMBL/GenBank/DDBJ whole genome shotgun (WGS) entry which is preliminary data.</text>
</comment>
<keyword evidence="2" id="KW-0560">Oxidoreductase</keyword>
<dbReference type="Gene3D" id="1.10.1530.10">
    <property type="match status" value="1"/>
</dbReference>
<gene>
    <name evidence="3" type="ORF">AXX12_10655</name>
</gene>
<dbReference type="PANTHER" id="PTHR11091">
    <property type="entry name" value="OXIDOREDUCTASE-RELATED"/>
    <property type="match status" value="1"/>
</dbReference>
<dbReference type="InterPro" id="IPR036111">
    <property type="entry name" value="Mal/L-sulfo/L-lacto_DH-like_sf"/>
</dbReference>
<keyword evidence="4" id="KW-1185">Reference proteome</keyword>
<organism evidence="3 4">
    <name type="scientific">Anaerosporomusa subterranea</name>
    <dbReference type="NCBI Taxonomy" id="1794912"/>
    <lineage>
        <taxon>Bacteria</taxon>
        <taxon>Bacillati</taxon>
        <taxon>Bacillota</taxon>
        <taxon>Negativicutes</taxon>
        <taxon>Acetonemataceae</taxon>
        <taxon>Anaerosporomusa</taxon>
    </lineage>
</organism>
<dbReference type="EMBL" id="LSGP01000020">
    <property type="protein sequence ID" value="KYZ75665.1"/>
    <property type="molecule type" value="Genomic_DNA"/>
</dbReference>
<evidence type="ECO:0000256" key="2">
    <source>
        <dbReference type="ARBA" id="ARBA00023002"/>
    </source>
</evidence>
<dbReference type="Gene3D" id="3.30.1370.60">
    <property type="entry name" value="Hypothetical oxidoreductase yiak, domain 2"/>
    <property type="match status" value="1"/>
</dbReference>
<dbReference type="Pfam" id="PF02615">
    <property type="entry name" value="Ldh_2"/>
    <property type="match status" value="1"/>
</dbReference>
<name>A0A154BP55_ANASB</name>
<dbReference type="GO" id="GO:0016491">
    <property type="term" value="F:oxidoreductase activity"/>
    <property type="evidence" value="ECO:0007669"/>
    <property type="project" value="UniProtKB-KW"/>
</dbReference>
<dbReference type="AlphaFoldDB" id="A0A154BP55"/>
<evidence type="ECO:0000256" key="1">
    <source>
        <dbReference type="ARBA" id="ARBA00006056"/>
    </source>
</evidence>
<dbReference type="SUPFAM" id="SSF89733">
    <property type="entry name" value="L-sulfolactate dehydrogenase-like"/>
    <property type="match status" value="1"/>
</dbReference>
<evidence type="ECO:0000313" key="4">
    <source>
        <dbReference type="Proteomes" id="UP000076268"/>
    </source>
</evidence>
<protein>
    <submittedName>
        <fullName evidence="3">Lactate dehydrogenase</fullName>
    </submittedName>
</protein>
<accession>A0A154BP55</accession>
<dbReference type="OrthoDB" id="9769447at2"/>